<dbReference type="Proteomes" id="UP000280842">
    <property type="component" value="Unassembled WGS sequence"/>
</dbReference>
<dbReference type="GO" id="GO:0006281">
    <property type="term" value="P:DNA repair"/>
    <property type="evidence" value="ECO:0007669"/>
    <property type="project" value="UniProtKB-UniRule"/>
</dbReference>
<dbReference type="NCBIfam" id="NF008165">
    <property type="entry name" value="PRK10917.1-3"/>
    <property type="match status" value="1"/>
</dbReference>
<evidence type="ECO:0000259" key="17">
    <source>
        <dbReference type="PROSITE" id="PS51194"/>
    </source>
</evidence>
<dbReference type="PANTHER" id="PTHR47964:SF1">
    <property type="entry name" value="ATP-DEPENDENT DNA HELICASE HOMOLOG RECG, CHLOROPLASTIC"/>
    <property type="match status" value="1"/>
</dbReference>
<dbReference type="Pfam" id="PF17191">
    <property type="entry name" value="RecG_wedge"/>
    <property type="match status" value="1"/>
</dbReference>
<dbReference type="InterPro" id="IPR011545">
    <property type="entry name" value="DEAD/DEAH_box_helicase_dom"/>
</dbReference>
<dbReference type="SUPFAM" id="SSF50249">
    <property type="entry name" value="Nucleic acid-binding proteins"/>
    <property type="match status" value="1"/>
</dbReference>
<evidence type="ECO:0000313" key="19">
    <source>
        <dbReference type="Proteomes" id="UP000280842"/>
    </source>
</evidence>
<feature type="domain" description="Helicase ATP-binding" evidence="16">
    <location>
        <begin position="374"/>
        <end position="536"/>
    </location>
</feature>
<dbReference type="EMBL" id="REFO01000010">
    <property type="protein sequence ID" value="RMA97834.1"/>
    <property type="molecule type" value="Genomic_DNA"/>
</dbReference>
<dbReference type="RefSeq" id="WP_121922595.1">
    <property type="nucleotide sequence ID" value="NZ_REFO01000010.1"/>
</dbReference>
<accession>A0A3M0BMY6</accession>
<gene>
    <name evidence="18" type="ORF">CLV39_0463</name>
</gene>
<dbReference type="EC" id="5.6.2.4" evidence="13 15"/>
<keyword evidence="11" id="KW-0413">Isomerase</keyword>
<dbReference type="SUPFAM" id="SSF52540">
    <property type="entry name" value="P-loop containing nucleoside triphosphate hydrolases"/>
    <property type="match status" value="2"/>
</dbReference>
<evidence type="ECO:0000256" key="10">
    <source>
        <dbReference type="ARBA" id="ARBA00023204"/>
    </source>
</evidence>
<dbReference type="InterPro" id="IPR014001">
    <property type="entry name" value="Helicase_ATP-bd"/>
</dbReference>
<dbReference type="Gene3D" id="3.40.50.300">
    <property type="entry name" value="P-loop containing nucleotide triphosphate hydrolases"/>
    <property type="match status" value="2"/>
</dbReference>
<feature type="domain" description="Helicase C-terminal" evidence="17">
    <location>
        <begin position="555"/>
        <end position="727"/>
    </location>
</feature>
<dbReference type="OrthoDB" id="9804325at2"/>
<protein>
    <recommendedName>
        <fullName evidence="2 15">ATP-dependent DNA helicase RecG</fullName>
        <ecNumber evidence="13 15">5.6.2.4</ecNumber>
    </recommendedName>
</protein>
<dbReference type="InterPro" id="IPR047112">
    <property type="entry name" value="RecG/Mfd"/>
</dbReference>
<dbReference type="GO" id="GO:0005524">
    <property type="term" value="F:ATP binding"/>
    <property type="evidence" value="ECO:0007669"/>
    <property type="project" value="UniProtKB-KW"/>
</dbReference>
<evidence type="ECO:0000256" key="6">
    <source>
        <dbReference type="ARBA" id="ARBA00022806"/>
    </source>
</evidence>
<keyword evidence="4 15" id="KW-0227">DNA damage</keyword>
<dbReference type="InterPro" id="IPR004609">
    <property type="entry name" value="ATP-dep_DNA_helicase_RecG"/>
</dbReference>
<name>A0A3M0BMY6_9AQUI</name>
<evidence type="ECO:0000256" key="8">
    <source>
        <dbReference type="ARBA" id="ARBA00023125"/>
    </source>
</evidence>
<evidence type="ECO:0000256" key="11">
    <source>
        <dbReference type="ARBA" id="ARBA00023235"/>
    </source>
</evidence>
<reference evidence="18 19" key="1">
    <citation type="submission" date="2018-10" db="EMBL/GenBank/DDBJ databases">
        <title>Genomic Encyclopedia of Archaeal and Bacterial Type Strains, Phase II (KMG-II): from individual species to whole genera.</title>
        <authorList>
            <person name="Goeker M."/>
        </authorList>
    </citation>
    <scope>NUCLEOTIDE SEQUENCE [LARGE SCALE GENOMIC DNA]</scope>
    <source>
        <strain evidence="18 19">VM1</strain>
    </source>
</reference>
<dbReference type="NCBIfam" id="NF008168">
    <property type="entry name" value="PRK10917.2-2"/>
    <property type="match status" value="1"/>
</dbReference>
<evidence type="ECO:0000256" key="15">
    <source>
        <dbReference type="RuleBase" id="RU363016"/>
    </source>
</evidence>
<dbReference type="InterPro" id="IPR001650">
    <property type="entry name" value="Helicase_C-like"/>
</dbReference>
<keyword evidence="19" id="KW-1185">Reference proteome</keyword>
<dbReference type="Pfam" id="PF00271">
    <property type="entry name" value="Helicase_C"/>
    <property type="match status" value="1"/>
</dbReference>
<sequence>MENIEKAKNIIKKVLQYDDNTIEKVKISEALETLLKNEEIPKTIKDDIKYIDGLSSAKKRAFLKYILNILETIKKEEKEKETIFFEKLSINELEKILIENLKILKPIEKKALKKVGATNIRKALYYFPVRYEDKRIKKIKQVKEGESGVFKVEVESIKKVNRGRIKVEVLLKDDTGSLKAYFVHDKPFLFNIFTKGKKLLVGGKVSIFRGEKNIFQPEVYNIEDSIIIDRIVPVYSLRGDSSIKTSSQTINHLRRAIFKLLKRYSKYIDEYMPKYILEKYKLPEIVEAIRRIHFPLSSENIDLLNDYETRYQIRFIFEELFLLQLAQEYRRYMLMQEQAEQIITNEDFIEKFEEKLPFELTNAQKKAIKEILEDIKKPIPMNRMVQGDVGSGKTIVAMAASYATALNKKQVAVMAPTEILAKQHFNNFKNILEPLGIKIALLTGSITGKEKKNLLKHIKNGDIDIVIGTHALIQDNVEFKNLSLVIVDEQHRFGVEQRKILTEKSHKSPHTLVMTATPIPRTLAMTYYGDLDVSIINELPKGRKPVKTFLLYEDERKNLYKMMKEELDKGRQAFVVYPLIEESEKTDLKSAEEGFKHYQEAFPDKKVVMLHGKMKQEEKDKIMEDFKNKKADILVSTTVIEVGVDVPNASIMVIEEAHRFGLSQIHQLRGRIGRGQYEGYCFLIIPSEFRKPSEDKTKENQRRRTLERLKVLVKTTDGFKIAEKDLEFRGSGDLVGTAQSGRFNFSIADLDRPLDRRIIKFAKEEAKKIIEEDPQLKDYPQLRQLLFDKYGDRFELSTVA</sequence>
<dbReference type="Pfam" id="PF00270">
    <property type="entry name" value="DEAD"/>
    <property type="match status" value="1"/>
</dbReference>
<comment type="caution">
    <text evidence="18">The sequence shown here is derived from an EMBL/GenBank/DDBJ whole genome shotgun (WGS) entry which is preliminary data.</text>
</comment>
<organism evidence="18 19">
    <name type="scientific">Hydrogenothermus marinus</name>
    <dbReference type="NCBI Taxonomy" id="133270"/>
    <lineage>
        <taxon>Bacteria</taxon>
        <taxon>Pseudomonadati</taxon>
        <taxon>Aquificota</taxon>
        <taxon>Aquificia</taxon>
        <taxon>Aquificales</taxon>
        <taxon>Hydrogenothermaceae</taxon>
        <taxon>Hydrogenothermus</taxon>
    </lineage>
</organism>
<dbReference type="SMART" id="SM00490">
    <property type="entry name" value="HELICc"/>
    <property type="match status" value="1"/>
</dbReference>
<dbReference type="PROSITE" id="PS51194">
    <property type="entry name" value="HELICASE_CTER"/>
    <property type="match status" value="1"/>
</dbReference>
<dbReference type="PANTHER" id="PTHR47964">
    <property type="entry name" value="ATP-DEPENDENT DNA HELICASE HOMOLOG RECG, CHLOROPLASTIC"/>
    <property type="match status" value="1"/>
</dbReference>
<dbReference type="InterPro" id="IPR045562">
    <property type="entry name" value="RecG_dom3_C"/>
</dbReference>
<evidence type="ECO:0000256" key="3">
    <source>
        <dbReference type="ARBA" id="ARBA00022741"/>
    </source>
</evidence>
<evidence type="ECO:0000256" key="12">
    <source>
        <dbReference type="ARBA" id="ARBA00034617"/>
    </source>
</evidence>
<dbReference type="NCBIfam" id="TIGR00643">
    <property type="entry name" value="recG"/>
    <property type="match status" value="1"/>
</dbReference>
<comment type="similarity">
    <text evidence="1 15">Belongs to the helicase family. RecG subfamily.</text>
</comment>
<dbReference type="GO" id="GO:0003677">
    <property type="term" value="F:DNA binding"/>
    <property type="evidence" value="ECO:0007669"/>
    <property type="project" value="UniProtKB-KW"/>
</dbReference>
<dbReference type="SMART" id="SM00487">
    <property type="entry name" value="DEXDc"/>
    <property type="match status" value="1"/>
</dbReference>
<evidence type="ECO:0000256" key="1">
    <source>
        <dbReference type="ARBA" id="ARBA00007504"/>
    </source>
</evidence>
<dbReference type="GO" id="GO:0043138">
    <property type="term" value="F:3'-5' DNA helicase activity"/>
    <property type="evidence" value="ECO:0007669"/>
    <property type="project" value="UniProtKB-EC"/>
</dbReference>
<dbReference type="Pfam" id="PF19833">
    <property type="entry name" value="RecG_dom3_C"/>
    <property type="match status" value="1"/>
</dbReference>
<keyword evidence="6 15" id="KW-0347">Helicase</keyword>
<dbReference type="InterPro" id="IPR027417">
    <property type="entry name" value="P-loop_NTPase"/>
</dbReference>
<comment type="catalytic activity">
    <reaction evidence="12 15">
        <text>Couples ATP hydrolysis with the unwinding of duplex DNA by translocating in the 3'-5' direction.</text>
        <dbReference type="EC" id="5.6.2.4"/>
    </reaction>
</comment>
<keyword evidence="3 15" id="KW-0547">Nucleotide-binding</keyword>
<dbReference type="CDD" id="cd17992">
    <property type="entry name" value="DEXHc_RecG"/>
    <property type="match status" value="1"/>
</dbReference>
<evidence type="ECO:0000256" key="4">
    <source>
        <dbReference type="ARBA" id="ARBA00022763"/>
    </source>
</evidence>
<dbReference type="PROSITE" id="PS51192">
    <property type="entry name" value="HELICASE_ATP_BIND_1"/>
    <property type="match status" value="1"/>
</dbReference>
<evidence type="ECO:0000256" key="5">
    <source>
        <dbReference type="ARBA" id="ARBA00022801"/>
    </source>
</evidence>
<evidence type="ECO:0000313" key="18">
    <source>
        <dbReference type="EMBL" id="RMA97834.1"/>
    </source>
</evidence>
<dbReference type="Gene3D" id="2.40.50.140">
    <property type="entry name" value="Nucleic acid-binding proteins"/>
    <property type="match status" value="1"/>
</dbReference>
<evidence type="ECO:0000256" key="2">
    <source>
        <dbReference type="ARBA" id="ARBA00017846"/>
    </source>
</evidence>
<dbReference type="CDD" id="cd04488">
    <property type="entry name" value="RecG_wedge_OBF"/>
    <property type="match status" value="1"/>
</dbReference>
<comment type="function">
    <text evidence="15">Plays a critical role in recombination and DNA repair. Helps process Holliday junction intermediates to mature products by catalyzing branch migration. Has replication fork regression activity, unwinds stalled or blocked replication forks to make a HJ that can be resolved. Has a DNA unwinding activity characteristic of a DNA helicase with 3'-5' polarity.</text>
</comment>
<keyword evidence="8" id="KW-0238">DNA-binding</keyword>
<evidence type="ECO:0000256" key="7">
    <source>
        <dbReference type="ARBA" id="ARBA00022840"/>
    </source>
</evidence>
<evidence type="ECO:0000259" key="16">
    <source>
        <dbReference type="PROSITE" id="PS51192"/>
    </source>
</evidence>
<dbReference type="AlphaFoldDB" id="A0A3M0BMY6"/>
<evidence type="ECO:0000256" key="14">
    <source>
        <dbReference type="ARBA" id="ARBA00048988"/>
    </source>
</evidence>
<keyword evidence="9 15" id="KW-0233">DNA recombination</keyword>
<keyword evidence="7 15" id="KW-0067">ATP-binding</keyword>
<proteinExistence type="inferred from homology"/>
<dbReference type="GO" id="GO:0006310">
    <property type="term" value="P:DNA recombination"/>
    <property type="evidence" value="ECO:0007669"/>
    <property type="project" value="UniProtKB-UniRule"/>
</dbReference>
<comment type="catalytic activity">
    <reaction evidence="14 15">
        <text>ATP + H2O = ADP + phosphate + H(+)</text>
        <dbReference type="Rhea" id="RHEA:13065"/>
        <dbReference type="ChEBI" id="CHEBI:15377"/>
        <dbReference type="ChEBI" id="CHEBI:15378"/>
        <dbReference type="ChEBI" id="CHEBI:30616"/>
        <dbReference type="ChEBI" id="CHEBI:43474"/>
        <dbReference type="ChEBI" id="CHEBI:456216"/>
        <dbReference type="EC" id="5.6.2.4"/>
    </reaction>
</comment>
<dbReference type="InterPro" id="IPR012340">
    <property type="entry name" value="NA-bd_OB-fold"/>
</dbReference>
<keyword evidence="5 15" id="KW-0378">Hydrolase</keyword>
<evidence type="ECO:0000256" key="9">
    <source>
        <dbReference type="ARBA" id="ARBA00023172"/>
    </source>
</evidence>
<dbReference type="InterPro" id="IPR033454">
    <property type="entry name" value="RecG_wedge"/>
</dbReference>
<evidence type="ECO:0000256" key="13">
    <source>
        <dbReference type="ARBA" id="ARBA00034808"/>
    </source>
</evidence>
<keyword evidence="10 15" id="KW-0234">DNA repair</keyword>
<dbReference type="GO" id="GO:0016887">
    <property type="term" value="F:ATP hydrolysis activity"/>
    <property type="evidence" value="ECO:0007669"/>
    <property type="project" value="RHEA"/>
</dbReference>